<evidence type="ECO:0000313" key="2">
    <source>
        <dbReference type="EMBL" id="SFL37845.1"/>
    </source>
</evidence>
<feature type="domain" description="DUF7835" evidence="1">
    <location>
        <begin position="29"/>
        <end position="88"/>
    </location>
</feature>
<protein>
    <recommendedName>
        <fullName evidence="1">DUF7835 domain-containing protein</fullName>
    </recommendedName>
</protein>
<dbReference type="Pfam" id="PF25205">
    <property type="entry name" value="DUF7835"/>
    <property type="match status" value="1"/>
</dbReference>
<sequence length="89" mass="10166">MVNIQTSVRIPSDEPKYCHRLDRNANVKQPKTILSEWCEPCGGETDHDVSLRIVTESKKPVNAQFSREPYRITTCLTCGANESTRMNNR</sequence>
<name>A0A1I4H6N8_9EURY</name>
<dbReference type="AlphaFoldDB" id="A0A1I4H6N8"/>
<gene>
    <name evidence="2" type="ORF">SAMN04487950_3541</name>
</gene>
<dbReference type="STRING" id="553466.SAMN04487950_3541"/>
<dbReference type="InterPro" id="IPR057157">
    <property type="entry name" value="DUF7835"/>
</dbReference>
<organism evidence="2 3">
    <name type="scientific">Halogranum rubrum</name>
    <dbReference type="NCBI Taxonomy" id="553466"/>
    <lineage>
        <taxon>Archaea</taxon>
        <taxon>Methanobacteriati</taxon>
        <taxon>Methanobacteriota</taxon>
        <taxon>Stenosarchaea group</taxon>
        <taxon>Halobacteria</taxon>
        <taxon>Halobacteriales</taxon>
        <taxon>Haloferacaceae</taxon>
    </lineage>
</organism>
<dbReference type="EMBL" id="FOTC01000005">
    <property type="protein sequence ID" value="SFL37845.1"/>
    <property type="molecule type" value="Genomic_DNA"/>
</dbReference>
<dbReference type="Proteomes" id="UP000199607">
    <property type="component" value="Unassembled WGS sequence"/>
</dbReference>
<keyword evidence="3" id="KW-1185">Reference proteome</keyword>
<evidence type="ECO:0000313" key="3">
    <source>
        <dbReference type="Proteomes" id="UP000199607"/>
    </source>
</evidence>
<proteinExistence type="predicted"/>
<reference evidence="3" key="1">
    <citation type="submission" date="2016-10" db="EMBL/GenBank/DDBJ databases">
        <authorList>
            <person name="Varghese N."/>
            <person name="Submissions S."/>
        </authorList>
    </citation>
    <scope>NUCLEOTIDE SEQUENCE [LARGE SCALE GENOMIC DNA]</scope>
    <source>
        <strain evidence="3">CGMCC 1.7738</strain>
    </source>
</reference>
<accession>A0A1I4H6N8</accession>
<evidence type="ECO:0000259" key="1">
    <source>
        <dbReference type="Pfam" id="PF25205"/>
    </source>
</evidence>